<sequence length="276" mass="31225">MRVLPWRTSTLENVTKHHNNSHAGNKGRVLLLLREGSIPDEADGTPRWRRQRARAGLPASRGEGGPRADPRPRAPATPAVDLNIVKSEVEDPDELSIEALCAKFGAFCEPNGIRFKCCLCGACEDSRGAMQSHLYEELQYRKWGCRICSYKAFHKEGLQEHARSEHRSQAAPVELAADPGVERWARALLDRQEQVILQRRESFQKQHVQTPEQKQVQAPAPPPEEPKKMSMQELEQAFGPFGAPKQMMFACPKCDYQAKDEASMHEHLEMELNKVR</sequence>
<dbReference type="EMBL" id="CAJHNJ030000032">
    <property type="protein sequence ID" value="CAG9126481.1"/>
    <property type="molecule type" value="Genomic_DNA"/>
</dbReference>
<gene>
    <name evidence="3" type="ORF">PLXY2_LOCUS8675</name>
</gene>
<evidence type="ECO:0000259" key="2">
    <source>
        <dbReference type="SMART" id="SM00355"/>
    </source>
</evidence>
<evidence type="ECO:0000313" key="3">
    <source>
        <dbReference type="EMBL" id="CAG9126481.1"/>
    </source>
</evidence>
<accession>A0A8S4FGF4</accession>
<organism evidence="3 4">
    <name type="scientific">Plutella xylostella</name>
    <name type="common">Diamondback moth</name>
    <name type="synonym">Plutella maculipennis</name>
    <dbReference type="NCBI Taxonomy" id="51655"/>
    <lineage>
        <taxon>Eukaryota</taxon>
        <taxon>Metazoa</taxon>
        <taxon>Ecdysozoa</taxon>
        <taxon>Arthropoda</taxon>
        <taxon>Hexapoda</taxon>
        <taxon>Insecta</taxon>
        <taxon>Pterygota</taxon>
        <taxon>Neoptera</taxon>
        <taxon>Endopterygota</taxon>
        <taxon>Lepidoptera</taxon>
        <taxon>Glossata</taxon>
        <taxon>Ditrysia</taxon>
        <taxon>Yponomeutoidea</taxon>
        <taxon>Plutellidae</taxon>
        <taxon>Plutella</taxon>
    </lineage>
</organism>
<reference evidence="3" key="1">
    <citation type="submission" date="2020-11" db="EMBL/GenBank/DDBJ databases">
        <authorList>
            <person name="Whiteford S."/>
        </authorList>
    </citation>
    <scope>NUCLEOTIDE SEQUENCE</scope>
</reference>
<dbReference type="InterPro" id="IPR013087">
    <property type="entry name" value="Znf_C2H2_type"/>
</dbReference>
<feature type="region of interest" description="Disordered" evidence="1">
    <location>
        <begin position="203"/>
        <end position="229"/>
    </location>
</feature>
<feature type="domain" description="C2H2-type" evidence="2">
    <location>
        <begin position="143"/>
        <end position="166"/>
    </location>
</feature>
<evidence type="ECO:0000256" key="1">
    <source>
        <dbReference type="SAM" id="MobiDB-lite"/>
    </source>
</evidence>
<evidence type="ECO:0000313" key="4">
    <source>
        <dbReference type="Proteomes" id="UP000653454"/>
    </source>
</evidence>
<dbReference type="Gene3D" id="3.30.160.60">
    <property type="entry name" value="Classic Zinc Finger"/>
    <property type="match status" value="1"/>
</dbReference>
<proteinExistence type="predicted"/>
<dbReference type="SMART" id="SM00355">
    <property type="entry name" value="ZnF_C2H2"/>
    <property type="match status" value="2"/>
</dbReference>
<protein>
    <submittedName>
        <fullName evidence="3">(diamondback moth) hypothetical protein</fullName>
    </submittedName>
</protein>
<name>A0A8S4FGF4_PLUXY</name>
<dbReference type="AlphaFoldDB" id="A0A8S4FGF4"/>
<feature type="domain" description="C2H2-type" evidence="2">
    <location>
        <begin position="249"/>
        <end position="269"/>
    </location>
</feature>
<feature type="region of interest" description="Disordered" evidence="1">
    <location>
        <begin position="41"/>
        <end position="77"/>
    </location>
</feature>
<keyword evidence="4" id="KW-1185">Reference proteome</keyword>
<comment type="caution">
    <text evidence="3">The sequence shown here is derived from an EMBL/GenBank/DDBJ whole genome shotgun (WGS) entry which is preliminary data.</text>
</comment>
<dbReference type="Proteomes" id="UP000653454">
    <property type="component" value="Unassembled WGS sequence"/>
</dbReference>